<keyword evidence="5" id="KW-1185">Reference proteome</keyword>
<feature type="domain" description="Cupin type-2" evidence="3">
    <location>
        <begin position="46"/>
        <end position="117"/>
    </location>
</feature>
<comment type="caution">
    <text evidence="4">The sequence shown here is derived from an EMBL/GenBank/DDBJ whole genome shotgun (WGS) entry which is preliminary data.</text>
</comment>
<evidence type="ECO:0000313" key="5">
    <source>
        <dbReference type="Proteomes" id="UP001596036"/>
    </source>
</evidence>
<gene>
    <name evidence="4" type="ORF">ACFPN1_09420</name>
</gene>
<evidence type="ECO:0000313" key="4">
    <source>
        <dbReference type="EMBL" id="MFC5570274.1"/>
    </source>
</evidence>
<protein>
    <submittedName>
        <fullName evidence="4">Cupin domain-containing protein</fullName>
    </submittedName>
</protein>
<dbReference type="EMBL" id="JBHSNM010000002">
    <property type="protein sequence ID" value="MFC5570274.1"/>
    <property type="molecule type" value="Genomic_DNA"/>
</dbReference>
<dbReference type="RefSeq" id="WP_386754634.1">
    <property type="nucleotide sequence ID" value="NZ_JBHSNM010000002.1"/>
</dbReference>
<dbReference type="PANTHER" id="PTHR35848:SF9">
    <property type="entry name" value="SLL1358 PROTEIN"/>
    <property type="match status" value="1"/>
</dbReference>
<sequence length="151" mass="16612">MKKIDAATLPSRTGTGYPPPYDAPCAQRIRTALGDAAGLTQFGVNLLRLPPGTWSSQRHWHSAEDEFVHVLEGEVVLVTDDGEEVLRAGDSAGFRAGDANGHHLQNRSEHDAVLLEVGSRRRDTDACTYPDIDLKLEAGERSYRRRDGTPY</sequence>
<dbReference type="PANTHER" id="PTHR35848">
    <property type="entry name" value="OXALATE-BINDING PROTEIN"/>
    <property type="match status" value="1"/>
</dbReference>
<name>A0ABW0SNF0_9GAMM</name>
<evidence type="ECO:0000259" key="3">
    <source>
        <dbReference type="Pfam" id="PF07883"/>
    </source>
</evidence>
<organism evidence="4 5">
    <name type="scientific">Lysobacter yangpyeongensis</name>
    <dbReference type="NCBI Taxonomy" id="346182"/>
    <lineage>
        <taxon>Bacteria</taxon>
        <taxon>Pseudomonadati</taxon>
        <taxon>Pseudomonadota</taxon>
        <taxon>Gammaproteobacteria</taxon>
        <taxon>Lysobacterales</taxon>
        <taxon>Lysobacteraceae</taxon>
        <taxon>Lysobacter</taxon>
    </lineage>
</organism>
<proteinExistence type="predicted"/>
<reference evidence="5" key="1">
    <citation type="journal article" date="2019" name="Int. J. Syst. Evol. Microbiol.">
        <title>The Global Catalogue of Microorganisms (GCM) 10K type strain sequencing project: providing services to taxonomists for standard genome sequencing and annotation.</title>
        <authorList>
            <consortium name="The Broad Institute Genomics Platform"/>
            <consortium name="The Broad Institute Genome Sequencing Center for Infectious Disease"/>
            <person name="Wu L."/>
            <person name="Ma J."/>
        </authorList>
    </citation>
    <scope>NUCLEOTIDE SEQUENCE [LARGE SCALE GENOMIC DNA]</scope>
    <source>
        <strain evidence="5">KACC 11407</strain>
    </source>
</reference>
<dbReference type="Gene3D" id="2.60.120.10">
    <property type="entry name" value="Jelly Rolls"/>
    <property type="match status" value="1"/>
</dbReference>
<dbReference type="CDD" id="cd02224">
    <property type="entry name" value="cupin_SPO2919-like"/>
    <property type="match status" value="1"/>
</dbReference>
<feature type="region of interest" description="Disordered" evidence="2">
    <location>
        <begin position="1"/>
        <end position="21"/>
    </location>
</feature>
<dbReference type="InterPro" id="IPR051610">
    <property type="entry name" value="GPI/OXD"/>
</dbReference>
<accession>A0ABW0SNF0</accession>
<dbReference type="Pfam" id="PF07883">
    <property type="entry name" value="Cupin_2"/>
    <property type="match status" value="1"/>
</dbReference>
<dbReference type="InterPro" id="IPR011051">
    <property type="entry name" value="RmlC_Cupin_sf"/>
</dbReference>
<evidence type="ECO:0000256" key="1">
    <source>
        <dbReference type="ARBA" id="ARBA00022723"/>
    </source>
</evidence>
<evidence type="ECO:0000256" key="2">
    <source>
        <dbReference type="SAM" id="MobiDB-lite"/>
    </source>
</evidence>
<dbReference type="InterPro" id="IPR014710">
    <property type="entry name" value="RmlC-like_jellyroll"/>
</dbReference>
<dbReference type="SUPFAM" id="SSF51182">
    <property type="entry name" value="RmlC-like cupins"/>
    <property type="match status" value="1"/>
</dbReference>
<dbReference type="Proteomes" id="UP001596036">
    <property type="component" value="Unassembled WGS sequence"/>
</dbReference>
<dbReference type="InterPro" id="IPR013096">
    <property type="entry name" value="Cupin_2"/>
</dbReference>
<keyword evidence="1" id="KW-0479">Metal-binding</keyword>